<dbReference type="EMBL" id="JBJKBG010000007">
    <property type="protein sequence ID" value="KAL3729403.1"/>
    <property type="molecule type" value="Genomic_DNA"/>
</dbReference>
<proteinExistence type="predicted"/>
<reference evidence="2 3" key="1">
    <citation type="submission" date="2024-11" db="EMBL/GenBank/DDBJ databases">
        <title>Chromosome-level genome assembly of Eucalyptus globulus Labill. provides insights into its genome evolution.</title>
        <authorList>
            <person name="Li X."/>
        </authorList>
    </citation>
    <scope>NUCLEOTIDE SEQUENCE [LARGE SCALE GENOMIC DNA]</scope>
    <source>
        <strain evidence="2">CL2024</strain>
        <tissue evidence="2">Fresh tender leaves</tissue>
    </source>
</reference>
<keyword evidence="1" id="KW-0472">Membrane</keyword>
<keyword evidence="3" id="KW-1185">Reference proteome</keyword>
<evidence type="ECO:0000313" key="2">
    <source>
        <dbReference type="EMBL" id="KAL3729403.1"/>
    </source>
</evidence>
<keyword evidence="1" id="KW-0812">Transmembrane</keyword>
<dbReference type="Proteomes" id="UP001634007">
    <property type="component" value="Unassembled WGS sequence"/>
</dbReference>
<gene>
    <name evidence="2" type="ORF">ACJRO7_026504</name>
</gene>
<name>A0ABD3JPN8_EUCGL</name>
<evidence type="ECO:0000313" key="3">
    <source>
        <dbReference type="Proteomes" id="UP001634007"/>
    </source>
</evidence>
<accession>A0ABD3JPN8</accession>
<organism evidence="2 3">
    <name type="scientific">Eucalyptus globulus</name>
    <name type="common">Tasmanian blue gum</name>
    <dbReference type="NCBI Taxonomy" id="34317"/>
    <lineage>
        <taxon>Eukaryota</taxon>
        <taxon>Viridiplantae</taxon>
        <taxon>Streptophyta</taxon>
        <taxon>Embryophyta</taxon>
        <taxon>Tracheophyta</taxon>
        <taxon>Spermatophyta</taxon>
        <taxon>Magnoliopsida</taxon>
        <taxon>eudicotyledons</taxon>
        <taxon>Gunneridae</taxon>
        <taxon>Pentapetalae</taxon>
        <taxon>rosids</taxon>
        <taxon>malvids</taxon>
        <taxon>Myrtales</taxon>
        <taxon>Myrtaceae</taxon>
        <taxon>Myrtoideae</taxon>
        <taxon>Eucalypteae</taxon>
        <taxon>Eucalyptus</taxon>
    </lineage>
</organism>
<protein>
    <submittedName>
        <fullName evidence="2">Uncharacterized protein</fullName>
    </submittedName>
</protein>
<feature type="non-terminal residue" evidence="2">
    <location>
        <position position="61"/>
    </location>
</feature>
<keyword evidence="1" id="KW-1133">Transmembrane helix</keyword>
<dbReference type="AlphaFoldDB" id="A0ABD3JPN8"/>
<feature type="transmembrane region" description="Helical" evidence="1">
    <location>
        <begin position="6"/>
        <end position="25"/>
    </location>
</feature>
<evidence type="ECO:0000256" key="1">
    <source>
        <dbReference type="SAM" id="Phobius"/>
    </source>
</evidence>
<comment type="caution">
    <text evidence="2">The sequence shown here is derived from an EMBL/GenBank/DDBJ whole genome shotgun (WGS) entry which is preliminary data.</text>
</comment>
<sequence>MASMEIAIPICAVIGIAFSLVLWLLGSHKGANHIDEEQGFSRDEQARVEYESEMIKEAVNK</sequence>